<name>A0A5J4QPK9_9ZZZZ</name>
<comment type="caution">
    <text evidence="2">The sequence shown here is derived from an EMBL/GenBank/DDBJ whole genome shotgun (WGS) entry which is preliminary data.</text>
</comment>
<dbReference type="PANTHER" id="PTHR30298:SF0">
    <property type="entry name" value="PROTEIN YBFL-RELATED"/>
    <property type="match status" value="1"/>
</dbReference>
<proteinExistence type="predicted"/>
<evidence type="ECO:0000256" key="1">
    <source>
        <dbReference type="SAM" id="MobiDB-lite"/>
    </source>
</evidence>
<sequence length="86" mass="9724">MKKQLSKQGSSMTERRKTVSCSMTLQWTNEESKDLFDGESNKEGRIIAIDAIGCQKEIAQKITDKKADDVLALKDNHKKLKDNVLL</sequence>
<dbReference type="PANTHER" id="PTHR30298">
    <property type="entry name" value="H REPEAT-ASSOCIATED PREDICTED TRANSPOSASE"/>
    <property type="match status" value="1"/>
</dbReference>
<protein>
    <submittedName>
        <fullName evidence="2">Uncharacterized protein</fullName>
    </submittedName>
</protein>
<dbReference type="EMBL" id="SNRY01002911">
    <property type="protein sequence ID" value="KAA6322978.1"/>
    <property type="molecule type" value="Genomic_DNA"/>
</dbReference>
<dbReference type="AlphaFoldDB" id="A0A5J4QPK9"/>
<feature type="region of interest" description="Disordered" evidence="1">
    <location>
        <begin position="1"/>
        <end position="20"/>
    </location>
</feature>
<evidence type="ECO:0000313" key="2">
    <source>
        <dbReference type="EMBL" id="KAA6322978.1"/>
    </source>
</evidence>
<dbReference type="InterPro" id="IPR051698">
    <property type="entry name" value="Transposase_11-like"/>
</dbReference>
<feature type="compositionally biased region" description="Polar residues" evidence="1">
    <location>
        <begin position="1"/>
        <end position="12"/>
    </location>
</feature>
<reference evidence="2" key="1">
    <citation type="submission" date="2019-03" db="EMBL/GenBank/DDBJ databases">
        <title>Single cell metagenomics reveals metabolic interactions within the superorganism composed of flagellate Streblomastix strix and complex community of Bacteroidetes bacteria on its surface.</title>
        <authorList>
            <person name="Treitli S.C."/>
            <person name="Kolisko M."/>
            <person name="Husnik F."/>
            <person name="Keeling P."/>
            <person name="Hampl V."/>
        </authorList>
    </citation>
    <scope>NUCLEOTIDE SEQUENCE</scope>
    <source>
        <strain evidence="2">STM</strain>
    </source>
</reference>
<accession>A0A5J4QPK9</accession>
<gene>
    <name evidence="2" type="ORF">EZS27_027538</name>
</gene>
<organism evidence="2">
    <name type="scientific">termite gut metagenome</name>
    <dbReference type="NCBI Taxonomy" id="433724"/>
    <lineage>
        <taxon>unclassified sequences</taxon>
        <taxon>metagenomes</taxon>
        <taxon>organismal metagenomes</taxon>
    </lineage>
</organism>